<keyword evidence="3 4" id="KW-0408">Iron</keyword>
<protein>
    <submittedName>
        <fullName evidence="7">C-type cytochrome</fullName>
    </submittedName>
</protein>
<organism evidence="7">
    <name type="scientific">Schlesneria paludicola</name>
    <dbReference type="NCBI Taxonomy" id="360056"/>
    <lineage>
        <taxon>Bacteria</taxon>
        <taxon>Pseudomonadati</taxon>
        <taxon>Planctomycetota</taxon>
        <taxon>Planctomycetia</taxon>
        <taxon>Planctomycetales</taxon>
        <taxon>Planctomycetaceae</taxon>
        <taxon>Schlesneria</taxon>
    </lineage>
</organism>
<keyword evidence="1 4" id="KW-0349">Heme</keyword>
<dbReference type="Gene3D" id="2.120.10.30">
    <property type="entry name" value="TolB, C-terminal domain"/>
    <property type="match status" value="1"/>
</dbReference>
<gene>
    <name evidence="7" type="ORF">ENQ76_03540</name>
</gene>
<dbReference type="PROSITE" id="PS51007">
    <property type="entry name" value="CYTC"/>
    <property type="match status" value="1"/>
</dbReference>
<comment type="caution">
    <text evidence="7">The sequence shown here is derived from an EMBL/GenBank/DDBJ whole genome shotgun (WGS) entry which is preliminary data.</text>
</comment>
<evidence type="ECO:0000256" key="5">
    <source>
        <dbReference type="SAM" id="SignalP"/>
    </source>
</evidence>
<dbReference type="GO" id="GO:0009055">
    <property type="term" value="F:electron transfer activity"/>
    <property type="evidence" value="ECO:0007669"/>
    <property type="project" value="InterPro"/>
</dbReference>
<accession>A0A7C2JX30</accession>
<dbReference type="NCBIfam" id="TIGR02604">
    <property type="entry name" value="Piru_Ver_Nterm"/>
    <property type="match status" value="1"/>
</dbReference>
<dbReference type="GO" id="GO:0046872">
    <property type="term" value="F:metal ion binding"/>
    <property type="evidence" value="ECO:0007669"/>
    <property type="project" value="UniProtKB-KW"/>
</dbReference>
<evidence type="ECO:0000256" key="3">
    <source>
        <dbReference type="ARBA" id="ARBA00023004"/>
    </source>
</evidence>
<feature type="signal peptide" evidence="5">
    <location>
        <begin position="1"/>
        <end position="24"/>
    </location>
</feature>
<dbReference type="InterPro" id="IPR013427">
    <property type="entry name" value="Haem-bd_dom_put"/>
</dbReference>
<sequence>MPRLRFRGLLILSGLLLTIGTVSAQVPEPQVPDGFTIQKVAGYPLLHRPIFAGFDEDGILYVGESNGENLNKDQMLAKKPHWITRLEDTDGDGAFDKSTRFVENITLPQGCLWYRGSLYAACPPSIWKFTDTDGDGKADQREEILTGFGFNGNACDTHGPFLSPTGRLYIVQGRHGHEFRDKDGNVYSKGKAGRIYSCRIDGSDVRVHCGGGFDNPVEVDFTEEGECIGTVNILYRDRGDCLMHWVEGGVYPREDQADCVAEFKWTGGLLGPIHNLGHVACSGIMRYRGVHFGDGFKDRWFFTEFNTHKVRYAELKRAGSTFTADVHEFLTCSDGDFHPTDVLEDADGSLLVLNTGGWFRNGCPTSVVAKPEIYGGIYRIRKTDGMKVDDPRGKQLELAKQSPEVWIKHLDDPRPAVREISIESLSRSMLPELKDSTRSLSPKLVDPGLSTMARRNLVWVLARRGAWSDLLFTLSVHHDRREIADEIRVAGLNALALSGHDDFLDAAAQLYPTDSEDSLLACIVARGNVMRRAKELQDESGVIGVHRDALLRSLTLEMLGLSARIAPNDAALVHSVIHALIRGGHSDVIAAFLQDKRPSFAFFKRIELIALDQMDDSPLTQEMVLPLLSAEDATLQQTALEVIARRPGWAAATLSLLQTWVREPELPADRANALRAFLLAQLGDPVVQGFVREILEDHEIASVVRHLFWEVLQRSTIATWPEAWNPLIAGALASADEQVALSALRIVTQRSLPGHDAALRALAADEKRSLPVRCEAVVALGNQAEPLDDGVFAMLQVVLQSAATPPDVQAAVGRALGNGPLSAGQLQVLTRMLDSAGPLVLPVLIKAFGRSTDAAVGQALVAALAKSEAATSVSPDELAGVLRKYPDSVRDAARPLFARLGVDPAAQAARLAELSPLLADGDPKLGREIFFGKKAACSSCHAVGNEGGRVGPHLTTIGASRSPKDLLEAIVYPSASFVNGYRPYVVAINDGKVIEGVISAETTDTITLRTKDLQELRVRRDQIEELRESTTSIMPKGLDTQLTPDELRNLLAYLQSRK</sequence>
<feature type="domain" description="Cytochrome c" evidence="6">
    <location>
        <begin position="921"/>
        <end position="1058"/>
    </location>
</feature>
<dbReference type="SUPFAM" id="SSF50952">
    <property type="entry name" value="Soluble quinoprotein glucose dehydrogenase"/>
    <property type="match status" value="1"/>
</dbReference>
<dbReference type="EMBL" id="DSOK01000113">
    <property type="protein sequence ID" value="HEN14526.1"/>
    <property type="molecule type" value="Genomic_DNA"/>
</dbReference>
<evidence type="ECO:0000256" key="4">
    <source>
        <dbReference type="PROSITE-ProRule" id="PRU00433"/>
    </source>
</evidence>
<dbReference type="InterPro" id="IPR036909">
    <property type="entry name" value="Cyt_c-like_dom_sf"/>
</dbReference>
<evidence type="ECO:0000313" key="7">
    <source>
        <dbReference type="EMBL" id="HEN14526.1"/>
    </source>
</evidence>
<dbReference type="InterPro" id="IPR011041">
    <property type="entry name" value="Quinoprot_gluc/sorb_DH_b-prop"/>
</dbReference>
<dbReference type="PANTHER" id="PTHR33546">
    <property type="entry name" value="LARGE, MULTIFUNCTIONAL SECRETED PROTEIN-RELATED"/>
    <property type="match status" value="1"/>
</dbReference>
<reference evidence="7" key="1">
    <citation type="journal article" date="2020" name="mSystems">
        <title>Genome- and Community-Level Interaction Insights into Carbon Utilization and Element Cycling Functions of Hydrothermarchaeota in Hydrothermal Sediment.</title>
        <authorList>
            <person name="Zhou Z."/>
            <person name="Liu Y."/>
            <person name="Xu W."/>
            <person name="Pan J."/>
            <person name="Luo Z.H."/>
            <person name="Li M."/>
        </authorList>
    </citation>
    <scope>NUCLEOTIDE SEQUENCE [LARGE SCALE GENOMIC DNA]</scope>
    <source>
        <strain evidence="7">SpSt-339</strain>
    </source>
</reference>
<dbReference type="AlphaFoldDB" id="A0A7C2JX30"/>
<dbReference type="PANTHER" id="PTHR33546:SF1">
    <property type="entry name" value="LARGE, MULTIFUNCTIONAL SECRETED PROTEIN"/>
    <property type="match status" value="1"/>
</dbReference>
<dbReference type="InterPro" id="IPR055557">
    <property type="entry name" value="DUF7133"/>
</dbReference>
<evidence type="ECO:0000256" key="2">
    <source>
        <dbReference type="ARBA" id="ARBA00022723"/>
    </source>
</evidence>
<keyword evidence="2 4" id="KW-0479">Metal-binding</keyword>
<dbReference type="SUPFAM" id="SSF48371">
    <property type="entry name" value="ARM repeat"/>
    <property type="match status" value="1"/>
</dbReference>
<name>A0A7C2JX30_9PLAN</name>
<dbReference type="InterPro" id="IPR009056">
    <property type="entry name" value="Cyt_c-like_dom"/>
</dbReference>
<dbReference type="InterPro" id="IPR011042">
    <property type="entry name" value="6-blade_b-propeller_TolB-like"/>
</dbReference>
<dbReference type="SUPFAM" id="SSF46626">
    <property type="entry name" value="Cytochrome c"/>
    <property type="match status" value="1"/>
</dbReference>
<dbReference type="NCBIfam" id="TIGR02603">
    <property type="entry name" value="CxxCH_TIGR02603"/>
    <property type="match status" value="1"/>
</dbReference>
<dbReference type="Pfam" id="PF23500">
    <property type="entry name" value="DUF7133"/>
    <property type="match status" value="1"/>
</dbReference>
<keyword evidence="5" id="KW-0732">Signal</keyword>
<dbReference type="Gene3D" id="1.10.760.10">
    <property type="entry name" value="Cytochrome c-like domain"/>
    <property type="match status" value="1"/>
</dbReference>
<dbReference type="GO" id="GO:0020037">
    <property type="term" value="F:heme binding"/>
    <property type="evidence" value="ECO:0007669"/>
    <property type="project" value="InterPro"/>
</dbReference>
<dbReference type="InterPro" id="IPR013428">
    <property type="entry name" value="Membrane-bound_put_N"/>
</dbReference>
<proteinExistence type="predicted"/>
<evidence type="ECO:0000259" key="6">
    <source>
        <dbReference type="PROSITE" id="PS51007"/>
    </source>
</evidence>
<dbReference type="InterPro" id="IPR016024">
    <property type="entry name" value="ARM-type_fold"/>
</dbReference>
<evidence type="ECO:0000256" key="1">
    <source>
        <dbReference type="ARBA" id="ARBA00022617"/>
    </source>
</evidence>
<feature type="chain" id="PRO_5028459192" evidence="5">
    <location>
        <begin position="25"/>
        <end position="1058"/>
    </location>
</feature>